<proteinExistence type="predicted"/>
<comment type="caution">
    <text evidence="1">The sequence shown here is derived from an EMBL/GenBank/DDBJ whole genome shotgun (WGS) entry which is preliminary data.</text>
</comment>
<reference evidence="1 2" key="1">
    <citation type="submission" date="2019-09" db="EMBL/GenBank/DDBJ databases">
        <title>Draft genome sequence of 3 type strains from the CCUG.</title>
        <authorList>
            <person name="Pineiro-Iglesias B."/>
            <person name="Tunovic T."/>
            <person name="Unosson C."/>
            <person name="Inganas E."/>
            <person name="Ohlen M."/>
            <person name="Cardew S."/>
            <person name="Jensie-Markopoulos S."/>
            <person name="Salva-Serra F."/>
            <person name="Jaen-Luchoro D."/>
            <person name="Karlsson R."/>
            <person name="Svensson-Stadler L."/>
            <person name="Chun J."/>
            <person name="Moore E."/>
        </authorList>
    </citation>
    <scope>NUCLEOTIDE SEQUENCE [LARGE SCALE GENOMIC DNA]</scope>
    <source>
        <strain evidence="1 2">CCUG 65427</strain>
    </source>
</reference>
<accession>A0A833FI11</accession>
<protein>
    <submittedName>
        <fullName evidence="1">ERF family protein</fullName>
    </submittedName>
</protein>
<dbReference type="InterPro" id="IPR007499">
    <property type="entry name" value="ERF_bacteria_virus"/>
</dbReference>
<dbReference type="AlphaFoldDB" id="A0A833FI11"/>
<evidence type="ECO:0000313" key="2">
    <source>
        <dbReference type="Proteomes" id="UP000434554"/>
    </source>
</evidence>
<dbReference type="EMBL" id="WBKH01000010">
    <property type="protein sequence ID" value="KAB1477188.1"/>
    <property type="molecule type" value="Genomic_DNA"/>
</dbReference>
<organism evidence="1 2">
    <name type="scientific">Veillonella seminalis</name>
    <dbReference type="NCBI Taxonomy" id="1502943"/>
    <lineage>
        <taxon>Bacteria</taxon>
        <taxon>Bacillati</taxon>
        <taxon>Bacillota</taxon>
        <taxon>Negativicutes</taxon>
        <taxon>Veillonellales</taxon>
        <taxon>Veillonellaceae</taxon>
        <taxon>Veillonella</taxon>
    </lineage>
</organism>
<sequence length="199" mass="22600">MEELIKKLGAVQSELKAPKNQYNGFNNFYYRSAEDILEGVKPLLKREGLLLTIEDDVKQVGERYYIAATATVSDGKASLSVTAYAREQADKKGMDASQLTGATSSYARKYALNGLFLIDDVKDADYPMQEQPKKKTQQVMPTEPSLWEQTKTYAKQSGVTEQELKEFMKNELGLSNSNEMTKEHWQKARTFINSIRYKS</sequence>
<name>A0A833FI11_9FIRM</name>
<dbReference type="RefSeq" id="WP_127008342.1">
    <property type="nucleotide sequence ID" value="NZ_JBPFKZ010000014.1"/>
</dbReference>
<dbReference type="Pfam" id="PF04404">
    <property type="entry name" value="ERF"/>
    <property type="match status" value="1"/>
</dbReference>
<gene>
    <name evidence="1" type="ORF">F8R14_09330</name>
</gene>
<evidence type="ECO:0000313" key="1">
    <source>
        <dbReference type="EMBL" id="KAB1477188.1"/>
    </source>
</evidence>
<dbReference type="GeneID" id="83055611"/>
<dbReference type="Proteomes" id="UP000434554">
    <property type="component" value="Unassembled WGS sequence"/>
</dbReference>